<dbReference type="InterPro" id="IPR011711">
    <property type="entry name" value="GntR_C"/>
</dbReference>
<dbReference type="SMART" id="SM00895">
    <property type="entry name" value="FCD"/>
    <property type="match status" value="1"/>
</dbReference>
<dbReference type="PANTHER" id="PTHR43537:SF53">
    <property type="entry name" value="HTH-TYPE TRANSCRIPTIONAL REPRESSOR NANR"/>
    <property type="match status" value="1"/>
</dbReference>
<dbReference type="SUPFAM" id="SSF46785">
    <property type="entry name" value="Winged helix' DNA-binding domain"/>
    <property type="match status" value="1"/>
</dbReference>
<evidence type="ECO:0000256" key="1">
    <source>
        <dbReference type="ARBA" id="ARBA00023015"/>
    </source>
</evidence>
<dbReference type="PROSITE" id="PS50949">
    <property type="entry name" value="HTH_GNTR"/>
    <property type="match status" value="1"/>
</dbReference>
<accession>A0ABQ6CF00</accession>
<dbReference type="SMART" id="SM00345">
    <property type="entry name" value="HTH_GNTR"/>
    <property type="match status" value="1"/>
</dbReference>
<dbReference type="InterPro" id="IPR000524">
    <property type="entry name" value="Tscrpt_reg_HTH_GntR"/>
</dbReference>
<dbReference type="Pfam" id="PF00392">
    <property type="entry name" value="GntR"/>
    <property type="match status" value="1"/>
</dbReference>
<sequence length="240" mass="27123">MAHAAIKRRKLYEEVADDLERLIQDGQYAPSDFLPSERDLMRQYGVGRPAVREALFHLRKMGLVQIRSGERARVTRPTPEFVIGALSGTARHMLAAPGGVHDFQNARIFFETGLARYAARFATDEDIVEFKAALDRNEAAIGDLKRFRDTDVAFHYVLAVIPGNPIFTAIHAALADWLTEQRQTTLAPARDAAVYQTVFEAHRAIYEAVAARDPDRAEQAMRNHLEYVAQRYTDIVEGRR</sequence>
<dbReference type="InterPro" id="IPR036388">
    <property type="entry name" value="WH-like_DNA-bd_sf"/>
</dbReference>
<reference evidence="6" key="1">
    <citation type="journal article" date="2019" name="Int. J. Syst. Evol. Microbiol.">
        <title>The Global Catalogue of Microorganisms (GCM) 10K type strain sequencing project: providing services to taxonomists for standard genome sequencing and annotation.</title>
        <authorList>
            <consortium name="The Broad Institute Genomics Platform"/>
            <consortium name="The Broad Institute Genome Sequencing Center for Infectious Disease"/>
            <person name="Wu L."/>
            <person name="Ma J."/>
        </authorList>
    </citation>
    <scope>NUCLEOTIDE SEQUENCE [LARGE SCALE GENOMIC DNA]</scope>
    <source>
        <strain evidence="6">NBRC 101365</strain>
    </source>
</reference>
<evidence type="ECO:0000259" key="4">
    <source>
        <dbReference type="PROSITE" id="PS50949"/>
    </source>
</evidence>
<dbReference type="EMBL" id="BSPC01000011">
    <property type="protein sequence ID" value="GLS18364.1"/>
    <property type="molecule type" value="Genomic_DNA"/>
</dbReference>
<organism evidence="5 6">
    <name type="scientific">Labrys miyagiensis</name>
    <dbReference type="NCBI Taxonomy" id="346912"/>
    <lineage>
        <taxon>Bacteria</taxon>
        <taxon>Pseudomonadati</taxon>
        <taxon>Pseudomonadota</taxon>
        <taxon>Alphaproteobacteria</taxon>
        <taxon>Hyphomicrobiales</taxon>
        <taxon>Xanthobacteraceae</taxon>
        <taxon>Labrys</taxon>
    </lineage>
</organism>
<dbReference type="InterPro" id="IPR036390">
    <property type="entry name" value="WH_DNA-bd_sf"/>
</dbReference>
<keyword evidence="2" id="KW-0238">DNA-binding</keyword>
<dbReference type="Pfam" id="PF07729">
    <property type="entry name" value="FCD"/>
    <property type="match status" value="1"/>
</dbReference>
<gene>
    <name evidence="5" type="ORF">GCM10007874_13810</name>
</gene>
<evidence type="ECO:0000313" key="6">
    <source>
        <dbReference type="Proteomes" id="UP001156882"/>
    </source>
</evidence>
<dbReference type="PRINTS" id="PR00035">
    <property type="entry name" value="HTHGNTR"/>
</dbReference>
<evidence type="ECO:0000256" key="3">
    <source>
        <dbReference type="ARBA" id="ARBA00023163"/>
    </source>
</evidence>
<dbReference type="Gene3D" id="1.20.120.530">
    <property type="entry name" value="GntR ligand-binding domain-like"/>
    <property type="match status" value="1"/>
</dbReference>
<evidence type="ECO:0000256" key="2">
    <source>
        <dbReference type="ARBA" id="ARBA00023125"/>
    </source>
</evidence>
<dbReference type="Gene3D" id="1.10.10.10">
    <property type="entry name" value="Winged helix-like DNA-binding domain superfamily/Winged helix DNA-binding domain"/>
    <property type="match status" value="1"/>
</dbReference>
<dbReference type="CDD" id="cd07377">
    <property type="entry name" value="WHTH_GntR"/>
    <property type="match status" value="1"/>
</dbReference>
<keyword evidence="3" id="KW-0804">Transcription</keyword>
<feature type="domain" description="HTH gntR-type" evidence="4">
    <location>
        <begin position="9"/>
        <end position="77"/>
    </location>
</feature>
<keyword evidence="6" id="KW-1185">Reference proteome</keyword>
<name>A0ABQ6CF00_9HYPH</name>
<dbReference type="RefSeq" id="WP_284311177.1">
    <property type="nucleotide sequence ID" value="NZ_BSPC01000011.1"/>
</dbReference>
<proteinExistence type="predicted"/>
<evidence type="ECO:0000313" key="5">
    <source>
        <dbReference type="EMBL" id="GLS18364.1"/>
    </source>
</evidence>
<dbReference type="PANTHER" id="PTHR43537">
    <property type="entry name" value="TRANSCRIPTIONAL REGULATOR, GNTR FAMILY"/>
    <property type="match status" value="1"/>
</dbReference>
<dbReference type="NCBIfam" id="NF003011">
    <property type="entry name" value="PRK03837.1"/>
    <property type="match status" value="1"/>
</dbReference>
<dbReference type="InterPro" id="IPR008920">
    <property type="entry name" value="TF_FadR/GntR_C"/>
</dbReference>
<comment type="caution">
    <text evidence="5">The sequence shown here is derived from an EMBL/GenBank/DDBJ whole genome shotgun (WGS) entry which is preliminary data.</text>
</comment>
<dbReference type="SUPFAM" id="SSF48008">
    <property type="entry name" value="GntR ligand-binding domain-like"/>
    <property type="match status" value="1"/>
</dbReference>
<dbReference type="Proteomes" id="UP001156882">
    <property type="component" value="Unassembled WGS sequence"/>
</dbReference>
<protein>
    <submittedName>
        <fullName evidence="5">GntR family transcriptional regulator</fullName>
    </submittedName>
</protein>
<keyword evidence="1" id="KW-0805">Transcription regulation</keyword>